<proteinExistence type="predicted"/>
<dbReference type="Proteomes" id="UP000177407">
    <property type="component" value="Unassembled WGS sequence"/>
</dbReference>
<dbReference type="EMBL" id="MFGA01000023">
    <property type="protein sequence ID" value="OGF20562.1"/>
    <property type="molecule type" value="Genomic_DNA"/>
</dbReference>
<dbReference type="AlphaFoldDB" id="A0A1F5S1X3"/>
<sequence length="117" mass="13664">MKDLQEVFTRLQKTKKKQREINSAYKEALSKTLEHKNIVEELKKLKEQKNRIEQSVKADFKTELDELDGLKADAETDQELLSDIALNTLVKGETVKVTDEDNNDYEPVFNVKFKKTY</sequence>
<comment type="caution">
    <text evidence="1">The sequence shown here is derived from an EMBL/GenBank/DDBJ whole genome shotgun (WGS) entry which is preliminary data.</text>
</comment>
<name>A0A1F5S1X3_9BACT</name>
<accession>A0A1F5S1X3</accession>
<reference evidence="1 2" key="1">
    <citation type="journal article" date="2016" name="Nat. Commun.">
        <title>Thousands of microbial genomes shed light on interconnected biogeochemical processes in an aquifer system.</title>
        <authorList>
            <person name="Anantharaman K."/>
            <person name="Brown C.T."/>
            <person name="Hug L.A."/>
            <person name="Sharon I."/>
            <person name="Castelle C.J."/>
            <person name="Probst A.J."/>
            <person name="Thomas B.C."/>
            <person name="Singh A."/>
            <person name="Wilkins M.J."/>
            <person name="Karaoz U."/>
            <person name="Brodie E.L."/>
            <person name="Williams K.H."/>
            <person name="Hubbard S.S."/>
            <person name="Banfield J.F."/>
        </authorList>
    </citation>
    <scope>NUCLEOTIDE SEQUENCE [LARGE SCALE GENOMIC DNA]</scope>
</reference>
<evidence type="ECO:0000313" key="1">
    <source>
        <dbReference type="EMBL" id="OGF20562.1"/>
    </source>
</evidence>
<evidence type="ECO:0000313" key="2">
    <source>
        <dbReference type="Proteomes" id="UP000177407"/>
    </source>
</evidence>
<protein>
    <submittedName>
        <fullName evidence="1">Uncharacterized protein</fullName>
    </submittedName>
</protein>
<gene>
    <name evidence="1" type="ORF">A2257_04375</name>
</gene>
<organism evidence="1 2">
    <name type="scientific">Candidatus Falkowbacteria bacterium RIFOXYA2_FULL_38_12</name>
    <dbReference type="NCBI Taxonomy" id="1797993"/>
    <lineage>
        <taxon>Bacteria</taxon>
        <taxon>Candidatus Falkowiibacteriota</taxon>
    </lineage>
</organism>